<organism evidence="1 2">
    <name type="scientific">Endozoicomonas montiporae CL-33</name>
    <dbReference type="NCBI Taxonomy" id="570277"/>
    <lineage>
        <taxon>Bacteria</taxon>
        <taxon>Pseudomonadati</taxon>
        <taxon>Pseudomonadota</taxon>
        <taxon>Gammaproteobacteria</taxon>
        <taxon>Oceanospirillales</taxon>
        <taxon>Endozoicomonadaceae</taxon>
        <taxon>Endozoicomonas</taxon>
    </lineage>
</organism>
<evidence type="ECO:0000313" key="1">
    <source>
        <dbReference type="EMBL" id="AMO56081.1"/>
    </source>
</evidence>
<dbReference type="STRING" id="570277.EZMO1_1950"/>
<name>A0A142BBF5_9GAMM</name>
<dbReference type="Proteomes" id="UP000071065">
    <property type="component" value="Chromosome"/>
</dbReference>
<gene>
    <name evidence="1" type="ORF">EZMO1_1950</name>
</gene>
<evidence type="ECO:0000313" key="2">
    <source>
        <dbReference type="Proteomes" id="UP000071065"/>
    </source>
</evidence>
<dbReference type="EMBL" id="CP013251">
    <property type="protein sequence ID" value="AMO56081.1"/>
    <property type="molecule type" value="Genomic_DNA"/>
</dbReference>
<proteinExistence type="predicted"/>
<dbReference type="PATRIC" id="fig|570277.3.peg.2098"/>
<accession>A0A142BBF5</accession>
<protein>
    <submittedName>
        <fullName evidence="1">Uncharacterized protein</fullName>
    </submittedName>
</protein>
<dbReference type="AlphaFoldDB" id="A0A142BBF5"/>
<reference evidence="1 2" key="1">
    <citation type="journal article" date="2016" name="Front. Microbiol.">
        <title>Genomic Insight into the Host-Endosymbiont Relationship of Endozoicomonas montiporae CL-33(T) with its Coral Host.</title>
        <authorList>
            <person name="Ding J.-Y."/>
            <person name="Shiu J.-H."/>
            <person name="Chen W.-M."/>
            <person name="Chiang Y.-R."/>
            <person name="Tang S.-L."/>
        </authorList>
    </citation>
    <scope>NUCLEOTIDE SEQUENCE [LARGE SCALE GENOMIC DNA]</scope>
    <source>
        <strain evidence="1 2">CL-33</strain>
    </source>
</reference>
<sequence>MLTSEQRTILQELSLHTTFLVGAPSSNAVPTFCELLLGGMLSGEGFVIPIPPYK</sequence>
<dbReference type="KEGG" id="emp:EZMO1_1950"/>